<proteinExistence type="predicted"/>
<gene>
    <name evidence="1" type="ORF">BcellWH2_05104</name>
</gene>
<evidence type="ECO:0000313" key="2">
    <source>
        <dbReference type="Proteomes" id="UP000061809"/>
    </source>
</evidence>
<dbReference type="KEGG" id="bcel:BcellWH2_05104"/>
<dbReference type="EMBL" id="CP012801">
    <property type="protein sequence ID" value="ALJ62312.1"/>
    <property type="molecule type" value="Genomic_DNA"/>
</dbReference>
<reference evidence="1 2" key="1">
    <citation type="journal article" date="2015" name="Science">
        <title>Genetic determinants of in vivo fitness and diet responsiveness in multiple human gut Bacteroides.</title>
        <authorList>
            <person name="Wu M."/>
            <person name="McNulty N.P."/>
            <person name="Rodionov D.A."/>
            <person name="Khoroshkin M.S."/>
            <person name="Griffin N.W."/>
            <person name="Cheng J."/>
            <person name="Latreille P."/>
            <person name="Kerstetter R.A."/>
            <person name="Terrapon N."/>
            <person name="Henrissat B."/>
            <person name="Osterman A.L."/>
            <person name="Gordon J.I."/>
        </authorList>
    </citation>
    <scope>NUCLEOTIDE SEQUENCE [LARGE SCALE GENOMIC DNA]</scope>
    <source>
        <strain evidence="1 2">WH2</strain>
    </source>
</reference>
<dbReference type="AlphaFoldDB" id="A0A0P0GXP7"/>
<evidence type="ECO:0000313" key="1">
    <source>
        <dbReference type="EMBL" id="ALJ62312.1"/>
    </source>
</evidence>
<name>A0A0P0GXP7_9BACE</name>
<dbReference type="PATRIC" id="fig|246787.4.peg.5269"/>
<evidence type="ECO:0008006" key="3">
    <source>
        <dbReference type="Google" id="ProtNLM"/>
    </source>
</evidence>
<sequence>MNTKESIKNEIFTLESRELNEGKKVAFIAGAINRDIKKANVKAKMKSITECGQLSELEVVDGEDVINEGLSLKDPMSGLPIDKEKAKGYLAITDGQHRYIAIMALREEDRCGKKNYEEAARKWQKNGRNEEDKPQEYTPKAPAHIKARYPLNNKILIQTLITEVNNTSVKWDKGDFARQAVAMYPDNEVFKFIVKYMDMQHQKAKKGEVDDMLPNGGFKLTTLSKYLSYSTDIKESVLADACKYGEDTLMEYVGNEPEKAVERAERIIKAGLDAGFTYRFLAKGFFIDWIIKKSHQGTEYTKLAKMLKKAEKRDVDSIMKEAQKHNFMEILNEKIK</sequence>
<dbReference type="RefSeq" id="WP_029426699.1">
    <property type="nucleotide sequence ID" value="NZ_CP012801.1"/>
</dbReference>
<accession>A0A0P0GXP7</accession>
<protein>
    <recommendedName>
        <fullName evidence="3">DGQHR domain-containing protein</fullName>
    </recommendedName>
</protein>
<organism evidence="1 2">
    <name type="scientific">Bacteroides cellulosilyticus</name>
    <dbReference type="NCBI Taxonomy" id="246787"/>
    <lineage>
        <taxon>Bacteria</taxon>
        <taxon>Pseudomonadati</taxon>
        <taxon>Bacteroidota</taxon>
        <taxon>Bacteroidia</taxon>
        <taxon>Bacteroidales</taxon>
        <taxon>Bacteroidaceae</taxon>
        <taxon>Bacteroides</taxon>
    </lineage>
</organism>
<dbReference type="Proteomes" id="UP000061809">
    <property type="component" value="Chromosome"/>
</dbReference>